<keyword evidence="2" id="KW-0472">Membrane</keyword>
<feature type="transmembrane region" description="Helical" evidence="2">
    <location>
        <begin position="41"/>
        <end position="64"/>
    </location>
</feature>
<dbReference type="Proteomes" id="UP001156627">
    <property type="component" value="Unassembled WGS sequence"/>
</dbReference>
<name>A0ABQ5XF43_9GAMM</name>
<comment type="caution">
    <text evidence="3">The sequence shown here is derived from an EMBL/GenBank/DDBJ whole genome shotgun (WGS) entry which is preliminary data.</text>
</comment>
<dbReference type="EMBL" id="BSOA01000029">
    <property type="protein sequence ID" value="GLQ89160.1"/>
    <property type="molecule type" value="Genomic_DNA"/>
</dbReference>
<proteinExistence type="predicted"/>
<reference evidence="4" key="1">
    <citation type="journal article" date="2019" name="Int. J. Syst. Evol. Microbiol.">
        <title>The Global Catalogue of Microorganisms (GCM) 10K type strain sequencing project: providing services to taxonomists for standard genome sequencing and annotation.</title>
        <authorList>
            <consortium name="The Broad Institute Genomics Platform"/>
            <consortium name="The Broad Institute Genome Sequencing Center for Infectious Disease"/>
            <person name="Wu L."/>
            <person name="Ma J."/>
        </authorList>
    </citation>
    <scope>NUCLEOTIDE SEQUENCE [LARGE SCALE GENOMIC DNA]</scope>
    <source>
        <strain evidence="4">NBRC 111981</strain>
    </source>
</reference>
<keyword evidence="4" id="KW-1185">Reference proteome</keyword>
<gene>
    <name evidence="3" type="ORF">GCM10007898_27320</name>
</gene>
<feature type="transmembrane region" description="Helical" evidence="2">
    <location>
        <begin position="70"/>
        <end position="91"/>
    </location>
</feature>
<dbReference type="RefSeq" id="WP_284332596.1">
    <property type="nucleotide sequence ID" value="NZ_BSOA01000029.1"/>
</dbReference>
<keyword evidence="2" id="KW-0812">Transmembrane</keyword>
<protein>
    <submittedName>
        <fullName evidence="3">Uncharacterized protein</fullName>
    </submittedName>
</protein>
<feature type="region of interest" description="Disordered" evidence="1">
    <location>
        <begin position="100"/>
        <end position="124"/>
    </location>
</feature>
<organism evidence="3 4">
    <name type="scientific">Dyella flagellata</name>
    <dbReference type="NCBI Taxonomy" id="1867833"/>
    <lineage>
        <taxon>Bacteria</taxon>
        <taxon>Pseudomonadati</taxon>
        <taxon>Pseudomonadota</taxon>
        <taxon>Gammaproteobacteria</taxon>
        <taxon>Lysobacterales</taxon>
        <taxon>Rhodanobacteraceae</taxon>
        <taxon>Dyella</taxon>
    </lineage>
</organism>
<sequence>MTQITHIDSPSARVTKAVDEWEGQHDGSFRFLSRAALTSKLTLLASAAILIGLTAPILTLDYFLINIGDYLAAIVTTSMAAATAWLCLCSLHSGRHAEIRQWVPRPQQQHRSRRPAAPNVQSTH</sequence>
<accession>A0ABQ5XF43</accession>
<evidence type="ECO:0000313" key="4">
    <source>
        <dbReference type="Proteomes" id="UP001156627"/>
    </source>
</evidence>
<evidence type="ECO:0000256" key="2">
    <source>
        <dbReference type="SAM" id="Phobius"/>
    </source>
</evidence>
<keyword evidence="2" id="KW-1133">Transmembrane helix</keyword>
<evidence type="ECO:0000256" key="1">
    <source>
        <dbReference type="SAM" id="MobiDB-lite"/>
    </source>
</evidence>
<evidence type="ECO:0000313" key="3">
    <source>
        <dbReference type="EMBL" id="GLQ89160.1"/>
    </source>
</evidence>